<reference evidence="1 2" key="1">
    <citation type="submission" date="2024-07" db="EMBL/GenBank/DDBJ databases">
        <title>Section-level genome sequencing and comparative genomics of Aspergillus sections Usti and Cavernicolus.</title>
        <authorList>
            <consortium name="Lawrence Berkeley National Laboratory"/>
            <person name="Nybo J.L."/>
            <person name="Vesth T.C."/>
            <person name="Theobald S."/>
            <person name="Frisvad J.C."/>
            <person name="Larsen T.O."/>
            <person name="Kjaerboelling I."/>
            <person name="Rothschild-Mancinelli K."/>
            <person name="Lyhne E.K."/>
            <person name="Kogle M.E."/>
            <person name="Barry K."/>
            <person name="Clum A."/>
            <person name="Na H."/>
            <person name="Ledsgaard L."/>
            <person name="Lin J."/>
            <person name="Lipzen A."/>
            <person name="Kuo A."/>
            <person name="Riley R."/>
            <person name="Mondo S."/>
            <person name="Labutti K."/>
            <person name="Haridas S."/>
            <person name="Pangalinan J."/>
            <person name="Salamov A.A."/>
            <person name="Simmons B.A."/>
            <person name="Magnuson J.K."/>
            <person name="Chen J."/>
            <person name="Drula E."/>
            <person name="Henrissat B."/>
            <person name="Wiebenga A."/>
            <person name="Lubbers R.J."/>
            <person name="Gomes A.C."/>
            <person name="Makela M.R."/>
            <person name="Stajich J."/>
            <person name="Grigoriev I.V."/>
            <person name="Mortensen U.H."/>
            <person name="De Vries R.P."/>
            <person name="Baker S.E."/>
            <person name="Andersen M.R."/>
        </authorList>
    </citation>
    <scope>NUCLEOTIDE SEQUENCE [LARGE SCALE GENOMIC DNA]</scope>
    <source>
        <strain evidence="1 2">CBS 123904</strain>
    </source>
</reference>
<keyword evidence="2" id="KW-1185">Reference proteome</keyword>
<accession>A0ABR4JF22</accession>
<comment type="caution">
    <text evidence="1">The sequence shown here is derived from an EMBL/GenBank/DDBJ whole genome shotgun (WGS) entry which is preliminary data.</text>
</comment>
<proteinExistence type="predicted"/>
<gene>
    <name evidence="1" type="ORF">BJY01DRAFT_250922</name>
</gene>
<sequence>MQPPTRRVSDELAQAVWASVILSLQNPYTITASDEYSQRNQEDNDIDCDLEEDDNKEDTEFADLISVKTGQLTSTGDKLGQKFLDCISELLSHPKREKRREAAERESQKLREERRILPSIGWSAGNLVFRLTEVLRNVPDATRTEL</sequence>
<organism evidence="1 2">
    <name type="scientific">Aspergillus pseudoustus</name>
    <dbReference type="NCBI Taxonomy" id="1810923"/>
    <lineage>
        <taxon>Eukaryota</taxon>
        <taxon>Fungi</taxon>
        <taxon>Dikarya</taxon>
        <taxon>Ascomycota</taxon>
        <taxon>Pezizomycotina</taxon>
        <taxon>Eurotiomycetes</taxon>
        <taxon>Eurotiomycetidae</taxon>
        <taxon>Eurotiales</taxon>
        <taxon>Aspergillaceae</taxon>
        <taxon>Aspergillus</taxon>
        <taxon>Aspergillus subgen. Nidulantes</taxon>
    </lineage>
</organism>
<protein>
    <submittedName>
        <fullName evidence="1">Uncharacterized protein</fullName>
    </submittedName>
</protein>
<dbReference type="Proteomes" id="UP001610446">
    <property type="component" value="Unassembled WGS sequence"/>
</dbReference>
<name>A0ABR4JF22_9EURO</name>
<evidence type="ECO:0000313" key="1">
    <source>
        <dbReference type="EMBL" id="KAL2838550.1"/>
    </source>
</evidence>
<dbReference type="EMBL" id="JBFXLU010000144">
    <property type="protein sequence ID" value="KAL2838550.1"/>
    <property type="molecule type" value="Genomic_DNA"/>
</dbReference>
<evidence type="ECO:0000313" key="2">
    <source>
        <dbReference type="Proteomes" id="UP001610446"/>
    </source>
</evidence>